<reference evidence="6" key="1">
    <citation type="submission" date="2020-08" db="EMBL/GenBank/DDBJ databases">
        <title>Genome public.</title>
        <authorList>
            <person name="Liu C."/>
            <person name="Sun Q."/>
        </authorList>
    </citation>
    <scope>NUCLEOTIDE SEQUENCE</scope>
    <source>
        <strain evidence="6">NSJ-53</strain>
    </source>
</reference>
<keyword evidence="4" id="KW-0862">Zinc</keyword>
<evidence type="ECO:0000256" key="2">
    <source>
        <dbReference type="ARBA" id="ARBA00022723"/>
    </source>
</evidence>
<dbReference type="Pfam" id="PF00753">
    <property type="entry name" value="Lactamase_B"/>
    <property type="match status" value="1"/>
</dbReference>
<gene>
    <name evidence="6" type="ORF">H8696_04375</name>
</gene>
<dbReference type="EMBL" id="JACRSR010000001">
    <property type="protein sequence ID" value="MBC8531081.1"/>
    <property type="molecule type" value="Genomic_DNA"/>
</dbReference>
<keyword evidence="2" id="KW-0479">Metal-binding</keyword>
<comment type="caution">
    <text evidence="6">The sequence shown here is derived from an EMBL/GenBank/DDBJ whole genome shotgun (WGS) entry which is preliminary data.</text>
</comment>
<dbReference type="Proteomes" id="UP000623172">
    <property type="component" value="Unassembled WGS sequence"/>
</dbReference>
<keyword evidence="7" id="KW-1185">Reference proteome</keyword>
<dbReference type="CDD" id="cd06262">
    <property type="entry name" value="metallo-hydrolase-like_MBL-fold"/>
    <property type="match status" value="1"/>
</dbReference>
<protein>
    <submittedName>
        <fullName evidence="6">MBL fold metallo-hydrolase</fullName>
    </submittedName>
</protein>
<dbReference type="InterPro" id="IPR036866">
    <property type="entry name" value="RibonucZ/Hydroxyglut_hydro"/>
</dbReference>
<dbReference type="AlphaFoldDB" id="A0A926HQB6"/>
<dbReference type="GO" id="GO:0016787">
    <property type="term" value="F:hydrolase activity"/>
    <property type="evidence" value="ECO:0007669"/>
    <property type="project" value="UniProtKB-KW"/>
</dbReference>
<feature type="domain" description="Metallo-beta-lactamase" evidence="5">
    <location>
        <begin position="12"/>
        <end position="186"/>
    </location>
</feature>
<dbReference type="SMART" id="SM00849">
    <property type="entry name" value="Lactamase_B"/>
    <property type="match status" value="1"/>
</dbReference>
<dbReference type="PANTHER" id="PTHR46233">
    <property type="entry name" value="HYDROXYACYLGLUTATHIONE HYDROLASE GLOC"/>
    <property type="match status" value="1"/>
</dbReference>
<sequence>MYIKNWTSMGMGENTYLLEKDGHALIVDPGCAPAPVLAELEEKGLTLDAILLTHNHFDHIVSAEKIREKTAAAIWIHGLDAEALMDPALNYSAGYPGVGTLSFQADRTFEEGRLSLSRWEIEVIHTPGHTKGSCCFMIEGRLFSGDTLFRESVGRTDLHGGCYGELMESVKKLAQLPEYVKVYPGHGSPTTLGHEVNSNPFLGENGWDLY</sequence>
<name>A0A926HQB6_9FIRM</name>
<dbReference type="PANTHER" id="PTHR46233:SF3">
    <property type="entry name" value="HYDROXYACYLGLUTATHIONE HYDROLASE GLOC"/>
    <property type="match status" value="1"/>
</dbReference>
<accession>A0A926HQB6</accession>
<organism evidence="6 7">
    <name type="scientific">Gehongia tenuis</name>
    <dbReference type="NCBI Taxonomy" id="2763655"/>
    <lineage>
        <taxon>Bacteria</taxon>
        <taxon>Bacillati</taxon>
        <taxon>Bacillota</taxon>
        <taxon>Clostridia</taxon>
        <taxon>Christensenellales</taxon>
        <taxon>Christensenellaceae</taxon>
        <taxon>Gehongia</taxon>
    </lineage>
</organism>
<keyword evidence="3" id="KW-0378">Hydrolase</keyword>
<dbReference type="InterPro" id="IPR001279">
    <property type="entry name" value="Metallo-B-lactamas"/>
</dbReference>
<evidence type="ECO:0000313" key="7">
    <source>
        <dbReference type="Proteomes" id="UP000623172"/>
    </source>
</evidence>
<dbReference type="InterPro" id="IPR051453">
    <property type="entry name" value="MBL_Glyoxalase_II"/>
</dbReference>
<dbReference type="Gene3D" id="3.60.15.10">
    <property type="entry name" value="Ribonuclease Z/Hydroxyacylglutathione hydrolase-like"/>
    <property type="match status" value="1"/>
</dbReference>
<dbReference type="GO" id="GO:0046872">
    <property type="term" value="F:metal ion binding"/>
    <property type="evidence" value="ECO:0007669"/>
    <property type="project" value="UniProtKB-KW"/>
</dbReference>
<evidence type="ECO:0000256" key="1">
    <source>
        <dbReference type="ARBA" id="ARBA00001947"/>
    </source>
</evidence>
<evidence type="ECO:0000256" key="3">
    <source>
        <dbReference type="ARBA" id="ARBA00022801"/>
    </source>
</evidence>
<evidence type="ECO:0000256" key="4">
    <source>
        <dbReference type="ARBA" id="ARBA00022833"/>
    </source>
</evidence>
<evidence type="ECO:0000313" key="6">
    <source>
        <dbReference type="EMBL" id="MBC8531081.1"/>
    </source>
</evidence>
<dbReference type="SUPFAM" id="SSF56281">
    <property type="entry name" value="Metallo-hydrolase/oxidoreductase"/>
    <property type="match status" value="1"/>
</dbReference>
<evidence type="ECO:0000259" key="5">
    <source>
        <dbReference type="SMART" id="SM00849"/>
    </source>
</evidence>
<comment type="cofactor">
    <cofactor evidence="1">
        <name>Zn(2+)</name>
        <dbReference type="ChEBI" id="CHEBI:29105"/>
    </cofactor>
</comment>
<dbReference type="RefSeq" id="WP_249315144.1">
    <property type="nucleotide sequence ID" value="NZ_JACRSR010000001.1"/>
</dbReference>
<proteinExistence type="predicted"/>